<dbReference type="InterPro" id="IPR013668">
    <property type="entry name" value="RNase_R_HTH_12"/>
</dbReference>
<evidence type="ECO:0000313" key="3">
    <source>
        <dbReference type="EMBL" id="GAI09096.1"/>
    </source>
</evidence>
<comment type="caution">
    <text evidence="3">The sequence shown here is derived from an EMBL/GenBank/DDBJ whole genome shotgun (WGS) entry which is preliminary data.</text>
</comment>
<dbReference type="AlphaFoldDB" id="X1LTH1"/>
<sequence>MLQGTGTEAERKIISILKVLSESTEPLGSITIARELERHGIFLSERAVRYHMRITDERGYTQPLGRDGRMLTAKGLEELRMALAPEQVGFIYERLELLAFNTTFDPQKRTGQLPINTSFIDKGNFQKALAAMSDAFRAGLCVSELVATASEGEKLGSIVIPRGKIGLATVCSVVINGVLLKAGIPIESRFGGVLEVRESKPRRFTAIINYDGTSLDPSEQYIRAKMTSVGEAARTGNGKILANFREMPAPSRSIAREVINSLKEAGIGGVYALGNTSEPICQIAIGLNRVGMVLLGGLNPVAAAVEAGIEIENIAESGMVDFEQLTSFLA</sequence>
<protein>
    <recommendedName>
        <fullName evidence="4">DUF128 domain-containing protein</fullName>
    </recommendedName>
</protein>
<accession>X1LTH1</accession>
<evidence type="ECO:0000259" key="2">
    <source>
        <dbReference type="Pfam" id="PF08461"/>
    </source>
</evidence>
<feature type="non-terminal residue" evidence="3">
    <location>
        <position position="330"/>
    </location>
</feature>
<dbReference type="PANTHER" id="PTHR41964">
    <property type="entry name" value="GLOBAL NITROGEN REGULATOR NRPR"/>
    <property type="match status" value="1"/>
</dbReference>
<organism evidence="3">
    <name type="scientific">marine sediment metagenome</name>
    <dbReference type="NCBI Taxonomy" id="412755"/>
    <lineage>
        <taxon>unclassified sequences</taxon>
        <taxon>metagenomes</taxon>
        <taxon>ecological metagenomes</taxon>
    </lineage>
</organism>
<gene>
    <name evidence="3" type="ORF">S06H3_15296</name>
</gene>
<evidence type="ECO:0000259" key="1">
    <source>
        <dbReference type="Pfam" id="PF01995"/>
    </source>
</evidence>
<evidence type="ECO:0008006" key="4">
    <source>
        <dbReference type="Google" id="ProtNLM"/>
    </source>
</evidence>
<feature type="domain" description="Ribonuclease R winged-helix" evidence="2">
    <location>
        <begin position="14"/>
        <end position="79"/>
    </location>
</feature>
<proteinExistence type="predicted"/>
<dbReference type="Pfam" id="PF01995">
    <property type="entry name" value="NRD1_2"/>
    <property type="match status" value="1"/>
</dbReference>
<feature type="domain" description="NrpR regulatory" evidence="1">
    <location>
        <begin position="88"/>
        <end position="326"/>
    </location>
</feature>
<dbReference type="PANTHER" id="PTHR41964:SF1">
    <property type="entry name" value="GLOBAL NITROGEN REGULATOR NRPR"/>
    <property type="match status" value="1"/>
</dbReference>
<dbReference type="EMBL" id="BARV01007520">
    <property type="protein sequence ID" value="GAI09096.1"/>
    <property type="molecule type" value="Genomic_DNA"/>
</dbReference>
<dbReference type="InterPro" id="IPR002846">
    <property type="entry name" value="NRD"/>
</dbReference>
<dbReference type="InterPro" id="IPR038982">
    <property type="entry name" value="NrpR"/>
</dbReference>
<dbReference type="InterPro" id="IPR036984">
    <property type="entry name" value="NrpR_dom_sf"/>
</dbReference>
<reference evidence="3" key="1">
    <citation type="journal article" date="2014" name="Front. Microbiol.">
        <title>High frequency of phylogenetically diverse reductive dehalogenase-homologous genes in deep subseafloor sedimentary metagenomes.</title>
        <authorList>
            <person name="Kawai M."/>
            <person name="Futagami T."/>
            <person name="Toyoda A."/>
            <person name="Takaki Y."/>
            <person name="Nishi S."/>
            <person name="Hori S."/>
            <person name="Arai W."/>
            <person name="Tsubouchi T."/>
            <person name="Morono Y."/>
            <person name="Uchiyama I."/>
            <person name="Ito T."/>
            <person name="Fujiyama A."/>
            <person name="Inagaki F."/>
            <person name="Takami H."/>
        </authorList>
    </citation>
    <scope>NUCLEOTIDE SEQUENCE</scope>
    <source>
        <strain evidence="3">Expedition CK06-06</strain>
    </source>
</reference>
<name>X1LTH1_9ZZZZ</name>
<dbReference type="Gene3D" id="3.30.70.1360">
    <property type="entry name" value="mj0159-like"/>
    <property type="match status" value="2"/>
</dbReference>
<dbReference type="Pfam" id="PF08461">
    <property type="entry name" value="WHD_RNase_R"/>
    <property type="match status" value="1"/>
</dbReference>